<evidence type="ECO:0000259" key="11">
    <source>
        <dbReference type="Pfam" id="PF03033"/>
    </source>
</evidence>
<keyword evidence="8 10" id="KW-0131">Cell cycle</keyword>
<sequence length="373" mass="39473">MTILIAAGGTGGHLYPAVALAREFQRRDPSTKIVFVGTAKGIETKVLAHEKFSLELITAKPVMGKGLGEALRGLLSVPIGLWQSMRLISRYRANLVIGVGGYTSPTMLVAAALKGVARVILEPNAYPGMANIAVGPCAQRVFLGFASAAEKFAKDKVRVVGSPIRQSFLDAITAAPSAAEDRQRLLVFGGSQGAKAINSAIIDGLEALAQTCPRLSITHQTGEADHARVVEAYRQAGVVAEVVPFLYDMPTVLRAADLVVARAGAMTIAELTACGKPAILIPLPTAIYDHQMKNARAMEAAGGAMVLPQPELTGARLAGSIAELLRQPDRLRAMQEKSRAMSRIDAAERIVHECYALMGVNHDNHRTVGATGV</sequence>
<reference evidence="14" key="1">
    <citation type="submission" date="2018-04" db="EMBL/GenBank/DDBJ databases">
        <authorList>
            <person name="Lucker S."/>
            <person name="Sakoula D."/>
        </authorList>
    </citation>
    <scope>NUCLEOTIDE SEQUENCE [LARGE SCALE GENOMIC DNA]</scope>
</reference>
<comment type="similarity">
    <text evidence="10">Belongs to the glycosyltransferase 28 family. MurG subfamily.</text>
</comment>
<evidence type="ECO:0000256" key="1">
    <source>
        <dbReference type="ARBA" id="ARBA00022475"/>
    </source>
</evidence>
<evidence type="ECO:0000256" key="7">
    <source>
        <dbReference type="ARBA" id="ARBA00023136"/>
    </source>
</evidence>
<comment type="catalytic activity">
    <reaction evidence="10">
        <text>di-trans,octa-cis-undecaprenyl diphospho-N-acetyl-alpha-D-muramoyl-L-alanyl-D-glutamyl-meso-2,6-diaminopimeloyl-D-alanyl-D-alanine + UDP-N-acetyl-alpha-D-glucosamine = di-trans,octa-cis-undecaprenyl diphospho-[N-acetyl-alpha-D-glucosaminyl-(1-&gt;4)]-N-acetyl-alpha-D-muramoyl-L-alanyl-D-glutamyl-meso-2,6-diaminopimeloyl-D-alanyl-D-alanine + UDP + H(+)</text>
        <dbReference type="Rhea" id="RHEA:31227"/>
        <dbReference type="ChEBI" id="CHEBI:15378"/>
        <dbReference type="ChEBI" id="CHEBI:57705"/>
        <dbReference type="ChEBI" id="CHEBI:58223"/>
        <dbReference type="ChEBI" id="CHEBI:61387"/>
        <dbReference type="ChEBI" id="CHEBI:61388"/>
        <dbReference type="EC" id="2.4.1.227"/>
    </reaction>
</comment>
<feature type="domain" description="Glycosyl transferase family 28 C-terminal" evidence="12">
    <location>
        <begin position="185"/>
        <end position="349"/>
    </location>
</feature>
<evidence type="ECO:0000256" key="5">
    <source>
        <dbReference type="ARBA" id="ARBA00022960"/>
    </source>
</evidence>
<dbReference type="FunCoup" id="A0A330L1V4">
    <property type="interactions" value="307"/>
</dbReference>
<dbReference type="InterPro" id="IPR006009">
    <property type="entry name" value="GlcNAc_MurG"/>
</dbReference>
<proteinExistence type="inferred from homology"/>
<dbReference type="InterPro" id="IPR007235">
    <property type="entry name" value="Glyco_trans_28_C"/>
</dbReference>
<keyword evidence="7 10" id="KW-0472">Membrane</keyword>
<keyword evidence="4 10" id="KW-0808">Transferase</keyword>
<dbReference type="GO" id="GO:0051991">
    <property type="term" value="F:UDP-N-acetyl-D-glucosamine:N-acetylmuramoyl-L-alanyl-D-glutamyl-meso-2,6-diaminopimelyl-D-alanyl-D-alanine-diphosphoundecaprenol 4-beta-N-acetylglucosaminlytransferase activity"/>
    <property type="evidence" value="ECO:0007669"/>
    <property type="project" value="RHEA"/>
</dbReference>
<dbReference type="CDD" id="cd03785">
    <property type="entry name" value="GT28_MurG"/>
    <property type="match status" value="1"/>
</dbReference>
<dbReference type="GO" id="GO:0050511">
    <property type="term" value="F:undecaprenyldiphospho-muramoylpentapeptide beta-N-acetylglucosaminyltransferase activity"/>
    <property type="evidence" value="ECO:0007669"/>
    <property type="project" value="UniProtKB-UniRule"/>
</dbReference>
<evidence type="ECO:0000256" key="6">
    <source>
        <dbReference type="ARBA" id="ARBA00022984"/>
    </source>
</evidence>
<dbReference type="Proteomes" id="UP000248168">
    <property type="component" value="Unassembled WGS sequence"/>
</dbReference>
<comment type="pathway">
    <text evidence="10">Cell wall biogenesis; peptidoglycan biosynthesis.</text>
</comment>
<feature type="binding site" evidence="10">
    <location>
        <position position="191"/>
    </location>
    <ligand>
        <name>UDP-N-acetyl-alpha-D-glucosamine</name>
        <dbReference type="ChEBI" id="CHEBI:57705"/>
    </ligand>
</feature>
<comment type="subcellular location">
    <subcellularLocation>
        <location evidence="10">Cell membrane</location>
        <topology evidence="10">Peripheral membrane protein</topology>
        <orientation evidence="10">Cytoplasmic side</orientation>
    </subcellularLocation>
</comment>
<dbReference type="Gene3D" id="3.40.50.2000">
    <property type="entry name" value="Glycogen Phosphorylase B"/>
    <property type="match status" value="2"/>
</dbReference>
<dbReference type="GO" id="GO:0008360">
    <property type="term" value="P:regulation of cell shape"/>
    <property type="evidence" value="ECO:0007669"/>
    <property type="project" value="UniProtKB-KW"/>
</dbReference>
<evidence type="ECO:0000256" key="8">
    <source>
        <dbReference type="ARBA" id="ARBA00023306"/>
    </source>
</evidence>
<evidence type="ECO:0000313" key="14">
    <source>
        <dbReference type="Proteomes" id="UP000248168"/>
    </source>
</evidence>
<dbReference type="EC" id="2.4.1.227" evidence="10"/>
<dbReference type="InParanoid" id="A0A330L1V4"/>
<keyword evidence="2 10" id="KW-0132">Cell division</keyword>
<dbReference type="GO" id="GO:0051301">
    <property type="term" value="P:cell division"/>
    <property type="evidence" value="ECO:0007669"/>
    <property type="project" value="UniProtKB-KW"/>
</dbReference>
<dbReference type="RefSeq" id="WP_121988121.1">
    <property type="nucleotide sequence ID" value="NZ_OUNR01000001.1"/>
</dbReference>
<dbReference type="GO" id="GO:0071555">
    <property type="term" value="P:cell wall organization"/>
    <property type="evidence" value="ECO:0007669"/>
    <property type="project" value="UniProtKB-KW"/>
</dbReference>
<feature type="binding site" evidence="10">
    <location>
        <position position="124"/>
    </location>
    <ligand>
        <name>UDP-N-acetyl-alpha-D-glucosamine</name>
        <dbReference type="ChEBI" id="CHEBI:57705"/>
    </ligand>
</feature>
<dbReference type="InterPro" id="IPR004276">
    <property type="entry name" value="GlycoTrans_28_N"/>
</dbReference>
<evidence type="ECO:0000256" key="2">
    <source>
        <dbReference type="ARBA" id="ARBA00022618"/>
    </source>
</evidence>
<evidence type="ECO:0000256" key="9">
    <source>
        <dbReference type="ARBA" id="ARBA00023316"/>
    </source>
</evidence>
<evidence type="ECO:0000256" key="3">
    <source>
        <dbReference type="ARBA" id="ARBA00022676"/>
    </source>
</evidence>
<keyword evidence="3 10" id="KW-0328">Glycosyltransferase</keyword>
<keyword evidence="1 10" id="KW-1003">Cell membrane</keyword>
<keyword evidence="5 10" id="KW-0133">Cell shape</keyword>
<dbReference type="GO" id="GO:0005886">
    <property type="term" value="C:plasma membrane"/>
    <property type="evidence" value="ECO:0007669"/>
    <property type="project" value="UniProtKB-SubCell"/>
</dbReference>
<dbReference type="OrthoDB" id="9808936at2"/>
<protein>
    <recommendedName>
        <fullName evidence="10">UDP-N-acetylglucosamine--N-acetylmuramyl-(pentapeptide) pyrophosphoryl-undecaprenol N-acetylglucosamine transferase</fullName>
        <ecNumber evidence="10">2.4.1.227</ecNumber>
    </recommendedName>
    <alternativeName>
        <fullName evidence="10">Undecaprenyl-PP-MurNAc-pentapeptide-UDPGlcNAc GlcNAc transferase</fullName>
    </alternativeName>
</protein>
<evidence type="ECO:0000256" key="4">
    <source>
        <dbReference type="ARBA" id="ARBA00022679"/>
    </source>
</evidence>
<dbReference type="NCBIfam" id="TIGR01133">
    <property type="entry name" value="murG"/>
    <property type="match status" value="1"/>
</dbReference>
<feature type="binding site" evidence="10">
    <location>
        <position position="165"/>
    </location>
    <ligand>
        <name>UDP-N-acetyl-alpha-D-glucosamine</name>
        <dbReference type="ChEBI" id="CHEBI:57705"/>
    </ligand>
</feature>
<dbReference type="PANTHER" id="PTHR21015">
    <property type="entry name" value="UDP-N-ACETYLGLUCOSAMINE--N-ACETYLMURAMYL-(PENTAPEPTIDE) PYROPHOSPHORYL-UNDECAPRENOL N-ACETYLGLUCOSAMINE TRANSFERASE 1"/>
    <property type="match status" value="1"/>
</dbReference>
<organism evidence="13 14">
    <name type="scientific">Nitrospira lenta</name>
    <dbReference type="NCBI Taxonomy" id="1436998"/>
    <lineage>
        <taxon>Bacteria</taxon>
        <taxon>Pseudomonadati</taxon>
        <taxon>Nitrospirota</taxon>
        <taxon>Nitrospiria</taxon>
        <taxon>Nitrospirales</taxon>
        <taxon>Nitrospiraceae</taxon>
        <taxon>Nitrospira</taxon>
    </lineage>
</organism>
<keyword evidence="9 10" id="KW-0961">Cell wall biogenesis/degradation</keyword>
<dbReference type="Pfam" id="PF04101">
    <property type="entry name" value="Glyco_tran_28_C"/>
    <property type="match status" value="1"/>
</dbReference>
<dbReference type="EMBL" id="OUNR01000001">
    <property type="protein sequence ID" value="SPP63614.1"/>
    <property type="molecule type" value="Genomic_DNA"/>
</dbReference>
<dbReference type="AlphaFoldDB" id="A0A330L1V4"/>
<dbReference type="GO" id="GO:0005975">
    <property type="term" value="P:carbohydrate metabolic process"/>
    <property type="evidence" value="ECO:0007669"/>
    <property type="project" value="InterPro"/>
</dbReference>
<evidence type="ECO:0000313" key="13">
    <source>
        <dbReference type="EMBL" id="SPP63614.1"/>
    </source>
</evidence>
<name>A0A330L1V4_9BACT</name>
<feature type="binding site" evidence="10">
    <location>
        <position position="291"/>
    </location>
    <ligand>
        <name>UDP-N-acetyl-alpha-D-glucosamine</name>
        <dbReference type="ChEBI" id="CHEBI:57705"/>
    </ligand>
</feature>
<dbReference type="UniPathway" id="UPA00219"/>
<keyword evidence="14" id="KW-1185">Reference proteome</keyword>
<dbReference type="GO" id="GO:0009252">
    <property type="term" value="P:peptidoglycan biosynthetic process"/>
    <property type="evidence" value="ECO:0007669"/>
    <property type="project" value="UniProtKB-UniRule"/>
</dbReference>
<keyword evidence="6 10" id="KW-0573">Peptidoglycan synthesis</keyword>
<evidence type="ECO:0000256" key="10">
    <source>
        <dbReference type="HAMAP-Rule" id="MF_00033"/>
    </source>
</evidence>
<feature type="domain" description="Glycosyltransferase family 28 N-terminal" evidence="11">
    <location>
        <begin position="3"/>
        <end position="142"/>
    </location>
</feature>
<dbReference type="Pfam" id="PF03033">
    <property type="entry name" value="Glyco_transf_28"/>
    <property type="match status" value="1"/>
</dbReference>
<dbReference type="PANTHER" id="PTHR21015:SF22">
    <property type="entry name" value="GLYCOSYLTRANSFERASE"/>
    <property type="match status" value="1"/>
</dbReference>
<comment type="caution">
    <text evidence="10">Lacks conserved residue(s) required for the propagation of feature annotation.</text>
</comment>
<accession>A0A330L1V4</accession>
<evidence type="ECO:0000259" key="12">
    <source>
        <dbReference type="Pfam" id="PF04101"/>
    </source>
</evidence>
<dbReference type="SUPFAM" id="SSF53756">
    <property type="entry name" value="UDP-Glycosyltransferase/glycogen phosphorylase"/>
    <property type="match status" value="1"/>
</dbReference>
<comment type="function">
    <text evidence="10">Cell wall formation. Catalyzes the transfer of a GlcNAc subunit on undecaprenyl-pyrophosphoryl-MurNAc-pentapeptide (lipid intermediate I) to form undecaprenyl-pyrophosphoryl-MurNAc-(pentapeptide)GlcNAc (lipid intermediate II).</text>
</comment>
<gene>
    <name evidence="10 13" type="primary">murG</name>
    <name evidence="13" type="ORF">NITLEN_10700</name>
</gene>
<dbReference type="HAMAP" id="MF_00033">
    <property type="entry name" value="MurG"/>
    <property type="match status" value="1"/>
</dbReference>
<feature type="binding site" evidence="10">
    <location>
        <begin position="10"/>
        <end position="12"/>
    </location>
    <ligand>
        <name>UDP-N-acetyl-alpha-D-glucosamine</name>
        <dbReference type="ChEBI" id="CHEBI:57705"/>
    </ligand>
</feature>